<keyword evidence="2" id="KW-1185">Reference proteome</keyword>
<organism evidence="1 2">
    <name type="scientific">Flavobacterium phragmitis</name>
    <dbReference type="NCBI Taxonomy" id="739143"/>
    <lineage>
        <taxon>Bacteria</taxon>
        <taxon>Pseudomonadati</taxon>
        <taxon>Bacteroidota</taxon>
        <taxon>Flavobacteriia</taxon>
        <taxon>Flavobacteriales</taxon>
        <taxon>Flavobacteriaceae</taxon>
        <taxon>Flavobacterium</taxon>
    </lineage>
</organism>
<evidence type="ECO:0000313" key="2">
    <source>
        <dbReference type="Proteomes" id="UP000199672"/>
    </source>
</evidence>
<dbReference type="AlphaFoldDB" id="A0A1I1LG74"/>
<proteinExistence type="predicted"/>
<dbReference type="STRING" id="739143.SAMN05216297_1023"/>
<accession>A0A1I1LG74</accession>
<gene>
    <name evidence="1" type="ORF">SAMN05216297_1023</name>
</gene>
<dbReference type="EMBL" id="FOMH01000002">
    <property type="protein sequence ID" value="SFC72001.1"/>
    <property type="molecule type" value="Genomic_DNA"/>
</dbReference>
<evidence type="ECO:0000313" key="1">
    <source>
        <dbReference type="EMBL" id="SFC72001.1"/>
    </source>
</evidence>
<reference evidence="2" key="1">
    <citation type="submission" date="2016-10" db="EMBL/GenBank/DDBJ databases">
        <authorList>
            <person name="Varghese N."/>
            <person name="Submissions S."/>
        </authorList>
    </citation>
    <scope>NUCLEOTIDE SEQUENCE [LARGE SCALE GENOMIC DNA]</scope>
    <source>
        <strain evidence="2">CGMCC 1.10370</strain>
    </source>
</reference>
<protein>
    <submittedName>
        <fullName evidence="1">Uncharacterized protein</fullName>
    </submittedName>
</protein>
<dbReference type="Proteomes" id="UP000199672">
    <property type="component" value="Unassembled WGS sequence"/>
</dbReference>
<name>A0A1I1LG74_9FLAO</name>
<sequence>MVNYLKILENPQINFEKTFEVIRDFQMGGLNSANYHDFMQTAKSLPPIRMRNTATYSVFDKFNLTDISHDKYGAIQKEVIKRGIRASKICWHPDADTSTCNLNENGEIIVTAAHSIQNNGILSEIAENGKVLSYKFDKGKLVSREFQKNSASTFMGFCNNHDSIFRPIENFTYLKSPEQNFLFAYRGFVMVCHKKLELSISKNFGDQSQIDITENKKIFDKAIKQKDYSRVESEVFELPFFYPIAASSSFYLDFDFQGSAISHSDDRMENVFVTLLPKKKENKTYFILSYFKEDRHLYQNLGKQLRSRNNLKSDITMILAAHTDNIFFNPVYYMTFIEKIQDAVAKLIFQTQYDHGIIDFKNNIQHQFSYTPSNYLANPDKINIFGY</sequence>